<dbReference type="InterPro" id="IPR029002">
    <property type="entry name" value="PLPC/GPLD1"/>
</dbReference>
<keyword evidence="5" id="KW-1185">Reference proteome</keyword>
<gene>
    <name evidence="2" type="ORF">GT747_01370</name>
    <name evidence="3" type="ORF">SAMN05444424_0977</name>
</gene>
<dbReference type="AlphaFoldDB" id="A0AAQ1MCC9"/>
<name>A0AAQ1MCC9_9FIRM</name>
<dbReference type="RefSeq" id="WP_021660889.1">
    <property type="nucleotide sequence ID" value="NZ_FQVY01000001.1"/>
</dbReference>
<dbReference type="Proteomes" id="UP000474718">
    <property type="component" value="Unassembled WGS sequence"/>
</dbReference>
<organism evidence="3 4">
    <name type="scientific">Bittarella massiliensis</name>
    <name type="common">ex Durand et al. 2017</name>
    <dbReference type="NCBI Taxonomy" id="1720313"/>
    <lineage>
        <taxon>Bacteria</taxon>
        <taxon>Bacillati</taxon>
        <taxon>Bacillota</taxon>
        <taxon>Clostridia</taxon>
        <taxon>Eubacteriales</taxon>
        <taxon>Oscillospiraceae</taxon>
        <taxon>Bittarella (ex Durand et al. 2017)</taxon>
    </lineage>
</organism>
<comment type="caution">
    <text evidence="3">The sequence shown here is derived from an EMBL/GenBank/DDBJ whole genome shotgun (WGS) entry which is preliminary data.</text>
</comment>
<protein>
    <submittedName>
        <fullName evidence="3">Zinc dependent phospholipase C</fullName>
    </submittedName>
</protein>
<reference evidence="2 5" key="3">
    <citation type="journal article" date="2019" name="Nat. Med.">
        <title>A library of human gut bacterial isolates paired with longitudinal multiomics data enables mechanistic microbiome research.</title>
        <authorList>
            <person name="Poyet M."/>
            <person name="Groussin M."/>
            <person name="Gibbons S.M."/>
            <person name="Avila-Pacheco J."/>
            <person name="Jiang X."/>
            <person name="Kearney S.M."/>
            <person name="Perrotta A.R."/>
            <person name="Berdy B."/>
            <person name="Zhao S."/>
            <person name="Lieberman T.D."/>
            <person name="Swanson P.K."/>
            <person name="Smith M."/>
            <person name="Roesemann S."/>
            <person name="Alexander J.E."/>
            <person name="Rich S.A."/>
            <person name="Livny J."/>
            <person name="Vlamakis H."/>
            <person name="Clish C."/>
            <person name="Bullock K."/>
            <person name="Deik A."/>
            <person name="Scott J."/>
            <person name="Pierce K.A."/>
            <person name="Xavier R.J."/>
            <person name="Alm E.J."/>
        </authorList>
    </citation>
    <scope>NUCLEOTIDE SEQUENCE [LARGE SCALE GENOMIC DNA]</scope>
    <source>
        <strain evidence="2 5">BIOML-A2</strain>
    </source>
</reference>
<evidence type="ECO:0000313" key="3">
    <source>
        <dbReference type="EMBL" id="SHF86755.1"/>
    </source>
</evidence>
<evidence type="ECO:0000313" key="4">
    <source>
        <dbReference type="Proteomes" id="UP000184089"/>
    </source>
</evidence>
<dbReference type="Pfam" id="PF00882">
    <property type="entry name" value="Zn_dep_PLPC"/>
    <property type="match status" value="1"/>
</dbReference>
<reference evidence="3" key="1">
    <citation type="submission" date="2016-11" db="EMBL/GenBank/DDBJ databases">
        <authorList>
            <person name="Varghese N."/>
            <person name="Submissions S."/>
        </authorList>
    </citation>
    <scope>NUCLEOTIDE SEQUENCE</scope>
    <source>
        <strain evidence="3">DSM 4029</strain>
    </source>
</reference>
<accession>A0AAQ1MCC9</accession>
<evidence type="ECO:0000313" key="5">
    <source>
        <dbReference type="Proteomes" id="UP000474718"/>
    </source>
</evidence>
<evidence type="ECO:0000259" key="1">
    <source>
        <dbReference type="Pfam" id="PF00882"/>
    </source>
</evidence>
<dbReference type="EMBL" id="FQVY01000001">
    <property type="protein sequence ID" value="SHF86755.1"/>
    <property type="molecule type" value="Genomic_DNA"/>
</dbReference>
<proteinExistence type="predicted"/>
<dbReference type="EMBL" id="WWVX01000001">
    <property type="protein sequence ID" value="MZL68425.1"/>
    <property type="molecule type" value="Genomic_DNA"/>
</dbReference>
<dbReference type="Proteomes" id="UP000184089">
    <property type="component" value="Unassembled WGS sequence"/>
</dbReference>
<evidence type="ECO:0000313" key="2">
    <source>
        <dbReference type="EMBL" id="MZL68425.1"/>
    </source>
</evidence>
<feature type="domain" description="Phospholipase C/D" evidence="1">
    <location>
        <begin position="6"/>
        <end position="145"/>
    </location>
</feature>
<sequence length="316" mass="36552">MPAFVTHHLFADQVFHALPEGQAKTAVRRNYDAFLWGAQGPDILFFNKISTVLPLWGSVMHHKKVKENFAAMQRYLIRTRQGLFFEAQLAYALGFLCHYALDKTCHPYVYCVQVAFQEDPRVSSGAHNRIESDIDTALYRRLTGRSVREYAIPQSMFAPHVTKAIALYLSYLLRAVYGAKTSVEKVEQSFLCDDFFISLFVGKAAFSHRVGLGLDKLTGRRYAFSGYMRQERADWDCLNLRHRRWCNLQRPVEKSRESVPELMERARDEAVEMIAAFCQNVERMRPRAICGDETFDNGHPERKTLRQAIEERELAR</sequence>
<reference evidence="4" key="2">
    <citation type="submission" date="2016-11" db="EMBL/GenBank/DDBJ databases">
        <authorList>
            <person name="Jaros S."/>
            <person name="Januszkiewicz K."/>
            <person name="Wedrychowicz H."/>
        </authorList>
    </citation>
    <scope>NUCLEOTIDE SEQUENCE [LARGE SCALE GENOMIC DNA]</scope>
    <source>
        <strain evidence="4">DSM 4029</strain>
    </source>
</reference>